<reference evidence="1" key="2">
    <citation type="journal article" date="2015" name="Data Brief">
        <title>Shoot transcriptome of the giant reed, Arundo donax.</title>
        <authorList>
            <person name="Barrero R.A."/>
            <person name="Guerrero F.D."/>
            <person name="Moolhuijzen P."/>
            <person name="Goolsby J.A."/>
            <person name="Tidwell J."/>
            <person name="Bellgard S.E."/>
            <person name="Bellgard M.I."/>
        </authorList>
    </citation>
    <scope>NUCLEOTIDE SEQUENCE</scope>
    <source>
        <tissue evidence="1">Shoot tissue taken approximately 20 cm above the soil surface</tissue>
    </source>
</reference>
<organism evidence="1">
    <name type="scientific">Arundo donax</name>
    <name type="common">Giant reed</name>
    <name type="synonym">Donax arundinaceus</name>
    <dbReference type="NCBI Taxonomy" id="35708"/>
    <lineage>
        <taxon>Eukaryota</taxon>
        <taxon>Viridiplantae</taxon>
        <taxon>Streptophyta</taxon>
        <taxon>Embryophyta</taxon>
        <taxon>Tracheophyta</taxon>
        <taxon>Spermatophyta</taxon>
        <taxon>Magnoliopsida</taxon>
        <taxon>Liliopsida</taxon>
        <taxon>Poales</taxon>
        <taxon>Poaceae</taxon>
        <taxon>PACMAD clade</taxon>
        <taxon>Arundinoideae</taxon>
        <taxon>Arundineae</taxon>
        <taxon>Arundo</taxon>
    </lineage>
</organism>
<proteinExistence type="predicted"/>
<evidence type="ECO:0000313" key="1">
    <source>
        <dbReference type="EMBL" id="JAD48517.1"/>
    </source>
</evidence>
<reference evidence="1" key="1">
    <citation type="submission" date="2014-09" db="EMBL/GenBank/DDBJ databases">
        <authorList>
            <person name="Magalhaes I.L.F."/>
            <person name="Oliveira U."/>
            <person name="Santos F.R."/>
            <person name="Vidigal T.H.D.A."/>
            <person name="Brescovit A.D."/>
            <person name="Santos A.J."/>
        </authorList>
    </citation>
    <scope>NUCLEOTIDE SEQUENCE</scope>
    <source>
        <tissue evidence="1">Shoot tissue taken approximately 20 cm above the soil surface</tissue>
    </source>
</reference>
<accession>A0A0A9AN54</accession>
<name>A0A0A9AN54_ARUDO</name>
<dbReference type="AlphaFoldDB" id="A0A0A9AN54"/>
<dbReference type="EMBL" id="GBRH01249378">
    <property type="protein sequence ID" value="JAD48517.1"/>
    <property type="molecule type" value="Transcribed_RNA"/>
</dbReference>
<protein>
    <submittedName>
        <fullName evidence="1">Uncharacterized protein</fullName>
    </submittedName>
</protein>
<sequence>MPVAPYDPSPFLSAPSSWLCH</sequence>